<name>A0ABU5E9H7_9PROT</name>
<feature type="transmembrane region" description="Helical" evidence="1">
    <location>
        <begin position="158"/>
        <end position="176"/>
    </location>
</feature>
<dbReference type="SUPFAM" id="SSF103481">
    <property type="entry name" value="Multidrug resistance efflux transporter EmrE"/>
    <property type="match status" value="1"/>
</dbReference>
<dbReference type="Proteomes" id="UP001279642">
    <property type="component" value="Unassembled WGS sequence"/>
</dbReference>
<accession>A0ABU5E9H7</accession>
<organism evidence="3 4">
    <name type="scientific">Dongia soli</name>
    <dbReference type="NCBI Taxonomy" id="600628"/>
    <lineage>
        <taxon>Bacteria</taxon>
        <taxon>Pseudomonadati</taxon>
        <taxon>Pseudomonadota</taxon>
        <taxon>Alphaproteobacteria</taxon>
        <taxon>Rhodospirillales</taxon>
        <taxon>Dongiaceae</taxon>
        <taxon>Dongia</taxon>
    </lineage>
</organism>
<evidence type="ECO:0000313" key="3">
    <source>
        <dbReference type="EMBL" id="MDY0882932.1"/>
    </source>
</evidence>
<feature type="transmembrane region" description="Helical" evidence="1">
    <location>
        <begin position="100"/>
        <end position="119"/>
    </location>
</feature>
<sequence length="313" mass="33710">MSAMNKKNGTTLPTIAVLIAAALWGSFWIPLRQITETGISGAWATILVYGGPLVLMLPIVAFRGKRAGSFGWGALWVGAASGICNTFYGMGFIEGEVSKVMLLFYLNPIWAALLERTILKTPIVRSRQLTILLGFLGMAVLVSGNGSVLPLPRNISEWFGVIAGFFWALSMVGMRYSGEGDIIPKSCYQFLFGLVGCGIILFSGLFPGELWPQPGQLAAAMPWTVITVFLWIFPTMVLAFWGISFMSPSKASILFMLEAIVGVVSAAIFTDEPFGWREIVGGLLILSAALFDILFTGGDPDTANGDCKLKAAE</sequence>
<keyword evidence="4" id="KW-1185">Reference proteome</keyword>
<keyword evidence="1" id="KW-0472">Membrane</keyword>
<proteinExistence type="predicted"/>
<feature type="transmembrane region" description="Helical" evidence="1">
    <location>
        <begin position="41"/>
        <end position="62"/>
    </location>
</feature>
<reference evidence="3 4" key="1">
    <citation type="journal article" date="2016" name="Antonie Van Leeuwenhoek">
        <title>Dongia soli sp. nov., isolated from soil from Dokdo, Korea.</title>
        <authorList>
            <person name="Kim D.U."/>
            <person name="Lee H."/>
            <person name="Kim H."/>
            <person name="Kim S.G."/>
            <person name="Ka J.O."/>
        </authorList>
    </citation>
    <scope>NUCLEOTIDE SEQUENCE [LARGE SCALE GENOMIC DNA]</scope>
    <source>
        <strain evidence="3 4">D78</strain>
    </source>
</reference>
<dbReference type="InterPro" id="IPR000620">
    <property type="entry name" value="EamA_dom"/>
</dbReference>
<feature type="transmembrane region" description="Helical" evidence="1">
    <location>
        <begin position="253"/>
        <end position="270"/>
    </location>
</feature>
<dbReference type="EMBL" id="JAXCLW010000002">
    <property type="protein sequence ID" value="MDY0882932.1"/>
    <property type="molecule type" value="Genomic_DNA"/>
</dbReference>
<dbReference type="Pfam" id="PF00892">
    <property type="entry name" value="EamA"/>
    <property type="match status" value="2"/>
</dbReference>
<dbReference type="PANTHER" id="PTHR22911">
    <property type="entry name" value="ACYL-MALONYL CONDENSING ENZYME-RELATED"/>
    <property type="match status" value="1"/>
</dbReference>
<feature type="transmembrane region" description="Helical" evidence="1">
    <location>
        <begin position="69"/>
        <end position="88"/>
    </location>
</feature>
<feature type="transmembrane region" description="Helical" evidence="1">
    <location>
        <begin position="188"/>
        <end position="208"/>
    </location>
</feature>
<feature type="domain" description="EamA" evidence="2">
    <location>
        <begin position="15"/>
        <end position="142"/>
    </location>
</feature>
<protein>
    <submittedName>
        <fullName evidence="3">DMT family transporter</fullName>
    </submittedName>
</protein>
<gene>
    <name evidence="3" type="ORF">SMD27_08755</name>
</gene>
<evidence type="ECO:0000259" key="2">
    <source>
        <dbReference type="Pfam" id="PF00892"/>
    </source>
</evidence>
<feature type="transmembrane region" description="Helical" evidence="1">
    <location>
        <begin position="12"/>
        <end position="29"/>
    </location>
</feature>
<feature type="transmembrane region" description="Helical" evidence="1">
    <location>
        <begin position="276"/>
        <end position="295"/>
    </location>
</feature>
<dbReference type="PANTHER" id="PTHR22911:SF137">
    <property type="entry name" value="SOLUTE CARRIER FAMILY 35 MEMBER G2-RELATED"/>
    <property type="match status" value="1"/>
</dbReference>
<keyword evidence="1" id="KW-1133">Transmembrane helix</keyword>
<comment type="caution">
    <text evidence="3">The sequence shown here is derived from an EMBL/GenBank/DDBJ whole genome shotgun (WGS) entry which is preliminary data.</text>
</comment>
<evidence type="ECO:0000256" key="1">
    <source>
        <dbReference type="SAM" id="Phobius"/>
    </source>
</evidence>
<feature type="domain" description="EamA" evidence="2">
    <location>
        <begin position="157"/>
        <end position="291"/>
    </location>
</feature>
<keyword evidence="1" id="KW-0812">Transmembrane</keyword>
<feature type="transmembrane region" description="Helical" evidence="1">
    <location>
        <begin position="220"/>
        <end position="241"/>
    </location>
</feature>
<dbReference type="InterPro" id="IPR037185">
    <property type="entry name" value="EmrE-like"/>
</dbReference>
<evidence type="ECO:0000313" key="4">
    <source>
        <dbReference type="Proteomes" id="UP001279642"/>
    </source>
</evidence>
<feature type="transmembrane region" description="Helical" evidence="1">
    <location>
        <begin position="131"/>
        <end position="152"/>
    </location>
</feature>
<dbReference type="RefSeq" id="WP_320507990.1">
    <property type="nucleotide sequence ID" value="NZ_JAXCLW010000002.1"/>
</dbReference>